<dbReference type="PRINTS" id="PR00411">
    <property type="entry name" value="PNDRDTASEI"/>
</dbReference>
<dbReference type="RefSeq" id="WP_183351894.1">
    <property type="nucleotide sequence ID" value="NZ_JACHEO010000019.1"/>
</dbReference>
<dbReference type="Gene3D" id="3.50.50.60">
    <property type="entry name" value="FAD/NAD(P)-binding domain"/>
    <property type="match status" value="1"/>
</dbReference>
<organism evidence="6 7">
    <name type="scientific">Desulfoprunum benzoelyticum</name>
    <dbReference type="NCBI Taxonomy" id="1506996"/>
    <lineage>
        <taxon>Bacteria</taxon>
        <taxon>Pseudomonadati</taxon>
        <taxon>Thermodesulfobacteriota</taxon>
        <taxon>Desulfobulbia</taxon>
        <taxon>Desulfobulbales</taxon>
        <taxon>Desulfobulbaceae</taxon>
        <taxon>Desulfoprunum</taxon>
    </lineage>
</organism>
<dbReference type="InterPro" id="IPR036188">
    <property type="entry name" value="FAD/NAD-bd_sf"/>
</dbReference>
<comment type="caution">
    <text evidence="6">The sequence shown here is derived from an EMBL/GenBank/DDBJ whole genome shotgun (WGS) entry which is preliminary data.</text>
</comment>
<feature type="domain" description="RsdA/BaiN/AoA(So)-like Rossmann fold-like" evidence="4">
    <location>
        <begin position="5"/>
        <end position="408"/>
    </location>
</feature>
<dbReference type="Gene3D" id="1.10.8.260">
    <property type="entry name" value="HI0933 insert domain-like"/>
    <property type="match status" value="1"/>
</dbReference>
<dbReference type="SUPFAM" id="SSF51905">
    <property type="entry name" value="FAD/NAD(P)-binding domain"/>
    <property type="match status" value="1"/>
</dbReference>
<dbReference type="Proteomes" id="UP000539642">
    <property type="component" value="Unassembled WGS sequence"/>
</dbReference>
<keyword evidence="7" id="KW-1185">Reference proteome</keyword>
<comment type="cofactor">
    <cofactor evidence="1">
        <name>FAD</name>
        <dbReference type="ChEBI" id="CHEBI:57692"/>
    </cofactor>
</comment>
<dbReference type="PANTHER" id="PTHR42887">
    <property type="entry name" value="OS12G0638800 PROTEIN"/>
    <property type="match status" value="1"/>
</dbReference>
<evidence type="ECO:0000313" key="7">
    <source>
        <dbReference type="Proteomes" id="UP000539642"/>
    </source>
</evidence>
<dbReference type="InterPro" id="IPR055178">
    <property type="entry name" value="RsdA/BaiN/AoA(So)-like_dom"/>
</dbReference>
<evidence type="ECO:0000256" key="2">
    <source>
        <dbReference type="ARBA" id="ARBA00022630"/>
    </source>
</evidence>
<dbReference type="InterPro" id="IPR057661">
    <property type="entry name" value="RsdA/BaiN/AoA(So)_Rossmann"/>
</dbReference>
<dbReference type="AlphaFoldDB" id="A0A840V7X0"/>
<name>A0A840V7X0_9BACT</name>
<evidence type="ECO:0008006" key="8">
    <source>
        <dbReference type="Google" id="ProtNLM"/>
    </source>
</evidence>
<protein>
    <recommendedName>
        <fullName evidence="8">FAD-dependent oxidoreductase</fullName>
    </recommendedName>
</protein>
<evidence type="ECO:0000313" key="6">
    <source>
        <dbReference type="EMBL" id="MBB5349081.1"/>
    </source>
</evidence>
<accession>A0A840V7X0</accession>
<sequence length="411" mass="44280">MNRNRVIVIGGGPAGLMAAGEAAAAGREVLLLEKMAKPGRKLGITGKGRCNLTNIADLSDFIKHFGDNGRFLHQAFARFFSPELIAFFERQGLALSTERGGRVFPTCGKALEVLKVLRQWAERQGVEIRCSTPVESLAIDNGRIHGVYSKGELIEGGKVVLATGGASYPRTGSTGDGYRLAGQAGHSIVAIRPALVPLESEGALVKRLAGLSLKNIEARVFIDGKRQYQDFGELCFTSFGVNGPLVLSFSHLAVDSLRQGKKVALAIDLKPALSEAKLDLRLQRDFTGRGGEPAASVLRALLPREMVPICLQQNGIDAKKAAGTISNEERKKLIVWLKNFRLPITGHRSFDEAIVTAGGVDLREIDPRTMESRLTKGLFIVGELLDLHADTGGYNLQAAFSTGWMAGQEGH</sequence>
<evidence type="ECO:0000256" key="1">
    <source>
        <dbReference type="ARBA" id="ARBA00001974"/>
    </source>
</evidence>
<keyword evidence="3" id="KW-0274">FAD</keyword>
<evidence type="ECO:0000256" key="3">
    <source>
        <dbReference type="ARBA" id="ARBA00022827"/>
    </source>
</evidence>
<reference evidence="6 7" key="1">
    <citation type="submission" date="2020-08" db="EMBL/GenBank/DDBJ databases">
        <title>Genomic Encyclopedia of Type Strains, Phase IV (KMG-IV): sequencing the most valuable type-strain genomes for metagenomic binning, comparative biology and taxonomic classification.</title>
        <authorList>
            <person name="Goeker M."/>
        </authorList>
    </citation>
    <scope>NUCLEOTIDE SEQUENCE [LARGE SCALE GENOMIC DNA]</scope>
    <source>
        <strain evidence="6 7">DSM 28570</strain>
    </source>
</reference>
<evidence type="ECO:0000259" key="4">
    <source>
        <dbReference type="Pfam" id="PF03486"/>
    </source>
</evidence>
<dbReference type="SUPFAM" id="SSF160996">
    <property type="entry name" value="HI0933 insert domain-like"/>
    <property type="match status" value="1"/>
</dbReference>
<dbReference type="Pfam" id="PF22780">
    <property type="entry name" value="HI0933_like_1st"/>
    <property type="match status" value="1"/>
</dbReference>
<dbReference type="PANTHER" id="PTHR42887:SF2">
    <property type="entry name" value="OS12G0638800 PROTEIN"/>
    <property type="match status" value="1"/>
</dbReference>
<feature type="domain" description="RsdA/BaiN/AoA(So)-like insert" evidence="5">
    <location>
        <begin position="192"/>
        <end position="355"/>
    </location>
</feature>
<evidence type="ECO:0000259" key="5">
    <source>
        <dbReference type="Pfam" id="PF22780"/>
    </source>
</evidence>
<dbReference type="Gene3D" id="2.40.30.10">
    <property type="entry name" value="Translation factors"/>
    <property type="match status" value="1"/>
</dbReference>
<dbReference type="Pfam" id="PF03486">
    <property type="entry name" value="HI0933_like"/>
    <property type="match status" value="1"/>
</dbReference>
<keyword evidence="2" id="KW-0285">Flavoprotein</keyword>
<proteinExistence type="predicted"/>
<gene>
    <name evidence="6" type="ORF">HNQ81_002832</name>
</gene>
<dbReference type="InterPro" id="IPR023166">
    <property type="entry name" value="BaiN-like_dom_sf"/>
</dbReference>
<dbReference type="NCBIfam" id="TIGR00275">
    <property type="entry name" value="aminoacetone oxidase family FAD-binding enzyme"/>
    <property type="match status" value="1"/>
</dbReference>
<dbReference type="EMBL" id="JACHEO010000019">
    <property type="protein sequence ID" value="MBB5349081.1"/>
    <property type="molecule type" value="Genomic_DNA"/>
</dbReference>
<dbReference type="InterPro" id="IPR004792">
    <property type="entry name" value="BaiN-like"/>
</dbReference>